<accession>A0A448WHP7</accession>
<name>A0A448WHP7_9PLAT</name>
<protein>
    <submittedName>
        <fullName evidence="1">Uncharacterized protein</fullName>
    </submittedName>
</protein>
<proteinExistence type="predicted"/>
<evidence type="ECO:0000313" key="1">
    <source>
        <dbReference type="EMBL" id="VEL12041.1"/>
    </source>
</evidence>
<comment type="caution">
    <text evidence="1">The sequence shown here is derived from an EMBL/GenBank/DDBJ whole genome shotgun (WGS) entry which is preliminary data.</text>
</comment>
<dbReference type="AlphaFoldDB" id="A0A448WHP7"/>
<keyword evidence="2" id="KW-1185">Reference proteome</keyword>
<gene>
    <name evidence="1" type="ORF">PXEA_LOCUS5481</name>
</gene>
<organism evidence="1 2">
    <name type="scientific">Protopolystoma xenopodis</name>
    <dbReference type="NCBI Taxonomy" id="117903"/>
    <lineage>
        <taxon>Eukaryota</taxon>
        <taxon>Metazoa</taxon>
        <taxon>Spiralia</taxon>
        <taxon>Lophotrochozoa</taxon>
        <taxon>Platyhelminthes</taxon>
        <taxon>Monogenea</taxon>
        <taxon>Polyopisthocotylea</taxon>
        <taxon>Polystomatidea</taxon>
        <taxon>Polystomatidae</taxon>
        <taxon>Protopolystoma</taxon>
    </lineage>
</organism>
<dbReference type="Proteomes" id="UP000784294">
    <property type="component" value="Unassembled WGS sequence"/>
</dbReference>
<evidence type="ECO:0000313" key="2">
    <source>
        <dbReference type="Proteomes" id="UP000784294"/>
    </source>
</evidence>
<sequence length="83" mass="9289">MSAGVKIGNRLLPKDRWESKKMNCQKSYPTLQVLCTTLSEGELKPETSLSPQHVFSHLFIGFAAIFPSDKPKLVSLAPYRDIP</sequence>
<reference evidence="1" key="1">
    <citation type="submission" date="2018-11" db="EMBL/GenBank/DDBJ databases">
        <authorList>
            <consortium name="Pathogen Informatics"/>
        </authorList>
    </citation>
    <scope>NUCLEOTIDE SEQUENCE</scope>
</reference>
<dbReference type="EMBL" id="CAAALY010013601">
    <property type="protein sequence ID" value="VEL12041.1"/>
    <property type="molecule type" value="Genomic_DNA"/>
</dbReference>